<dbReference type="Gene3D" id="1.10.10.60">
    <property type="entry name" value="Homeodomain-like"/>
    <property type="match status" value="1"/>
</dbReference>
<name>A0A8K0CVM6_IGNLU</name>
<dbReference type="PROSITE" id="PS50960">
    <property type="entry name" value="HTH_PSQ"/>
    <property type="match status" value="1"/>
</dbReference>
<dbReference type="OrthoDB" id="6742042at2759"/>
<dbReference type="InterPro" id="IPR009057">
    <property type="entry name" value="Homeodomain-like_sf"/>
</dbReference>
<evidence type="ECO:0000256" key="1">
    <source>
        <dbReference type="ARBA" id="ARBA00004123"/>
    </source>
</evidence>
<comment type="subcellular location">
    <subcellularLocation>
        <location evidence="1 2">Nucleus</location>
    </subcellularLocation>
</comment>
<dbReference type="InterPro" id="IPR007889">
    <property type="entry name" value="HTH_Psq"/>
</dbReference>
<dbReference type="SUPFAM" id="SSF46689">
    <property type="entry name" value="Homeodomain-like"/>
    <property type="match status" value="1"/>
</dbReference>
<feature type="domain" description="HTH psq-type" evidence="4">
    <location>
        <begin position="7"/>
        <end position="58"/>
    </location>
</feature>
<dbReference type="GO" id="GO:0003677">
    <property type="term" value="F:DNA binding"/>
    <property type="evidence" value="ECO:0007669"/>
    <property type="project" value="UniProtKB-UniRule"/>
</dbReference>
<evidence type="ECO:0000256" key="3">
    <source>
        <dbReference type="SAM" id="MobiDB-lite"/>
    </source>
</evidence>
<accession>A0A8K0CVM6</accession>
<proteinExistence type="predicted"/>
<gene>
    <name evidence="5" type="ORF">ILUMI_12844</name>
</gene>
<keyword evidence="2" id="KW-0539">Nucleus</keyword>
<dbReference type="GO" id="GO:0005634">
    <property type="term" value="C:nucleus"/>
    <property type="evidence" value="ECO:0007669"/>
    <property type="project" value="UniProtKB-SubCell"/>
</dbReference>
<dbReference type="Proteomes" id="UP000801492">
    <property type="component" value="Unassembled WGS sequence"/>
</dbReference>
<dbReference type="Pfam" id="PF05225">
    <property type="entry name" value="HTH_psq"/>
    <property type="match status" value="1"/>
</dbReference>
<protein>
    <recommendedName>
        <fullName evidence="4">HTH psq-type domain-containing protein</fullName>
    </recommendedName>
</protein>
<evidence type="ECO:0000313" key="5">
    <source>
        <dbReference type="EMBL" id="KAF2893329.1"/>
    </source>
</evidence>
<evidence type="ECO:0000259" key="4">
    <source>
        <dbReference type="PROSITE" id="PS50960"/>
    </source>
</evidence>
<dbReference type="AlphaFoldDB" id="A0A8K0CVM6"/>
<organism evidence="5 6">
    <name type="scientific">Ignelater luminosus</name>
    <name type="common">Cucubano</name>
    <name type="synonym">Pyrophorus luminosus</name>
    <dbReference type="NCBI Taxonomy" id="2038154"/>
    <lineage>
        <taxon>Eukaryota</taxon>
        <taxon>Metazoa</taxon>
        <taxon>Ecdysozoa</taxon>
        <taxon>Arthropoda</taxon>
        <taxon>Hexapoda</taxon>
        <taxon>Insecta</taxon>
        <taxon>Pterygota</taxon>
        <taxon>Neoptera</taxon>
        <taxon>Endopterygota</taxon>
        <taxon>Coleoptera</taxon>
        <taxon>Polyphaga</taxon>
        <taxon>Elateriformia</taxon>
        <taxon>Elateroidea</taxon>
        <taxon>Elateridae</taxon>
        <taxon>Agrypninae</taxon>
        <taxon>Pyrophorini</taxon>
        <taxon>Ignelater</taxon>
    </lineage>
</organism>
<feature type="compositionally biased region" description="Polar residues" evidence="3">
    <location>
        <begin position="131"/>
        <end position="145"/>
    </location>
</feature>
<feature type="region of interest" description="Disordered" evidence="3">
    <location>
        <begin position="126"/>
        <end position="145"/>
    </location>
</feature>
<comment type="caution">
    <text evidence="5">The sequence shown here is derived from an EMBL/GenBank/DDBJ whole genome shotgun (WGS) entry which is preliminary data.</text>
</comment>
<keyword evidence="2" id="KW-0238">DNA-binding</keyword>
<evidence type="ECO:0000256" key="2">
    <source>
        <dbReference type="PROSITE-ProRule" id="PRU00320"/>
    </source>
</evidence>
<keyword evidence="6" id="KW-1185">Reference proteome</keyword>
<feature type="DNA-binding region" description="H-T-H motif" evidence="2">
    <location>
        <begin position="34"/>
        <end position="54"/>
    </location>
</feature>
<dbReference type="EMBL" id="VTPC01008077">
    <property type="protein sequence ID" value="KAF2893329.1"/>
    <property type="molecule type" value="Genomic_DNA"/>
</dbReference>
<sequence>MRNYKRKPGAKKYADYSADNLAEALRSCQEGMPYREASVAYGIPISTLSRKLNNLNSETPGHPTALSHYLMKKNPQHWRKVLDNYKKANPKAPSIAKDAFPKLLKQLMEQVMIKGKANLVSGFEACGIPESTENPQQTSGNSTRD</sequence>
<evidence type="ECO:0000313" key="6">
    <source>
        <dbReference type="Proteomes" id="UP000801492"/>
    </source>
</evidence>
<reference evidence="5" key="1">
    <citation type="submission" date="2019-08" db="EMBL/GenBank/DDBJ databases">
        <title>The genome of the North American firefly Photinus pyralis.</title>
        <authorList>
            <consortium name="Photinus pyralis genome working group"/>
            <person name="Fallon T.R."/>
            <person name="Sander Lower S.E."/>
            <person name="Weng J.-K."/>
        </authorList>
    </citation>
    <scope>NUCLEOTIDE SEQUENCE</scope>
    <source>
        <strain evidence="5">TRF0915ILg1</strain>
        <tissue evidence="5">Whole body</tissue>
    </source>
</reference>